<dbReference type="Gene3D" id="3.90.1140.10">
    <property type="entry name" value="Cyclic phosphodiesterase"/>
    <property type="match status" value="1"/>
</dbReference>
<comment type="caution">
    <text evidence="1">The sequence shown here is derived from an EMBL/GenBank/DDBJ whole genome shotgun (WGS) entry which is preliminary data.</text>
</comment>
<dbReference type="SUPFAM" id="SSF55144">
    <property type="entry name" value="LigT-like"/>
    <property type="match status" value="1"/>
</dbReference>
<dbReference type="GO" id="GO:0016874">
    <property type="term" value="F:ligase activity"/>
    <property type="evidence" value="ECO:0007669"/>
    <property type="project" value="UniProtKB-KW"/>
</dbReference>
<dbReference type="Proteomes" id="UP001430065">
    <property type="component" value="Unassembled WGS sequence"/>
</dbReference>
<reference evidence="1 2" key="1">
    <citation type="submission" date="2020-10" db="EMBL/GenBank/DDBJ databases">
        <title>Phylogeny of dyella-like bacteria.</title>
        <authorList>
            <person name="Fu J."/>
        </authorList>
    </citation>
    <scope>NUCLEOTIDE SEQUENCE [LARGE SCALE GENOMIC DNA]</scope>
    <source>
        <strain evidence="1 2">THG-B117</strain>
    </source>
</reference>
<gene>
    <name evidence="1" type="ORF">ISP20_06780</name>
</gene>
<evidence type="ECO:0000313" key="2">
    <source>
        <dbReference type="Proteomes" id="UP001430065"/>
    </source>
</evidence>
<organism evidence="1 2">
    <name type="scientific">Dyella kyungheensis</name>
    <dbReference type="NCBI Taxonomy" id="1242174"/>
    <lineage>
        <taxon>Bacteria</taxon>
        <taxon>Pseudomonadati</taxon>
        <taxon>Pseudomonadota</taxon>
        <taxon>Gammaproteobacteria</taxon>
        <taxon>Lysobacterales</taxon>
        <taxon>Rhodanobacteraceae</taxon>
        <taxon>Dyella</taxon>
    </lineage>
</organism>
<name>A0ABS2JP99_9GAMM</name>
<proteinExistence type="predicted"/>
<dbReference type="RefSeq" id="WP_204635300.1">
    <property type="nucleotide sequence ID" value="NZ_JADIKC010000003.1"/>
</dbReference>
<evidence type="ECO:0000313" key="1">
    <source>
        <dbReference type="EMBL" id="MBM7120864.1"/>
    </source>
</evidence>
<sequence>MADGDLFGSPAGSSLEGPEPGCAYFFALRPKGRVSEQIGHLREAAIQTLGVPQPGRVSDERLHLSLCAPRRTPRLRAPFETSLIRAGGEVLASAFHLRLKGLSRFHGSFDKACVVLRVDEEVAHRAQALNRALAKALFNHGFNWDGSAFAPHVTLFYTDDVELTAEDGVAIDWHVDEFVLIRSWVGLRRHDTLASWPLRVSDRP</sequence>
<keyword evidence="2" id="KW-1185">Reference proteome</keyword>
<keyword evidence="1" id="KW-0436">Ligase</keyword>
<dbReference type="InterPro" id="IPR009097">
    <property type="entry name" value="Cyclic_Pdiesterase"/>
</dbReference>
<protein>
    <submittedName>
        <fullName evidence="1">2'-5' RNA ligase family protein</fullName>
    </submittedName>
</protein>
<dbReference type="EMBL" id="JADIKC010000003">
    <property type="protein sequence ID" value="MBM7120864.1"/>
    <property type="molecule type" value="Genomic_DNA"/>
</dbReference>
<accession>A0ABS2JP99</accession>
<dbReference type="Pfam" id="PF13563">
    <property type="entry name" value="2_5_RNA_ligase2"/>
    <property type="match status" value="1"/>
</dbReference>